<proteinExistence type="inferred from homology"/>
<comment type="subcellular location">
    <subcellularLocation>
        <location evidence="6">Cell membrane</location>
        <topology evidence="6">Multi-pass membrane protein</topology>
    </subcellularLocation>
    <subcellularLocation>
        <location evidence="1">Membrane</location>
        <topology evidence="1">Multi-pass membrane protein</topology>
    </subcellularLocation>
</comment>
<name>A0A9D2RYE0_9FIRM</name>
<dbReference type="GO" id="GO:0005886">
    <property type="term" value="C:plasma membrane"/>
    <property type="evidence" value="ECO:0007669"/>
    <property type="project" value="UniProtKB-SubCell"/>
</dbReference>
<evidence type="ECO:0000256" key="1">
    <source>
        <dbReference type="ARBA" id="ARBA00004141"/>
    </source>
</evidence>
<organism evidence="7 8">
    <name type="scientific">Candidatus Acutalibacter ornithocaccae</name>
    <dbReference type="NCBI Taxonomy" id="2838416"/>
    <lineage>
        <taxon>Bacteria</taxon>
        <taxon>Bacillati</taxon>
        <taxon>Bacillota</taxon>
        <taxon>Clostridia</taxon>
        <taxon>Eubacteriales</taxon>
        <taxon>Acutalibacteraceae</taxon>
        <taxon>Acutalibacter</taxon>
    </lineage>
</organism>
<feature type="transmembrane region" description="Helical" evidence="6">
    <location>
        <begin position="71"/>
        <end position="92"/>
    </location>
</feature>
<dbReference type="Proteomes" id="UP000824214">
    <property type="component" value="Unassembled WGS sequence"/>
</dbReference>
<dbReference type="InterPro" id="IPR051598">
    <property type="entry name" value="TSUP/Inactive_protease-like"/>
</dbReference>
<evidence type="ECO:0000256" key="4">
    <source>
        <dbReference type="ARBA" id="ARBA00022989"/>
    </source>
</evidence>
<gene>
    <name evidence="7" type="ORF">H9942_01190</name>
</gene>
<evidence type="ECO:0000256" key="6">
    <source>
        <dbReference type="RuleBase" id="RU363041"/>
    </source>
</evidence>
<sequence>MKQPGKYALTGALAGLANGLFGSGGGLFLVPLFTGWAKLPQRKAFATSVAVILPLSLVSAAVYWFRGGLDVSAAWPYLLGGAVGGLLAGKIFRRVPLVWVRRAFGLLLLYGGVRAVLAL</sequence>
<keyword evidence="6" id="KW-1003">Cell membrane</keyword>
<comment type="caution">
    <text evidence="7">The sequence shown here is derived from an EMBL/GenBank/DDBJ whole genome shotgun (WGS) entry which is preliminary data.</text>
</comment>
<evidence type="ECO:0000256" key="3">
    <source>
        <dbReference type="ARBA" id="ARBA00022692"/>
    </source>
</evidence>
<evidence type="ECO:0000313" key="7">
    <source>
        <dbReference type="EMBL" id="HJB36666.1"/>
    </source>
</evidence>
<dbReference type="PANTHER" id="PTHR43701:SF2">
    <property type="entry name" value="MEMBRANE TRANSPORTER PROTEIN YJNA-RELATED"/>
    <property type="match status" value="1"/>
</dbReference>
<dbReference type="PANTHER" id="PTHR43701">
    <property type="entry name" value="MEMBRANE TRANSPORTER PROTEIN MJ0441-RELATED"/>
    <property type="match status" value="1"/>
</dbReference>
<keyword evidence="4 6" id="KW-1133">Transmembrane helix</keyword>
<evidence type="ECO:0000313" key="8">
    <source>
        <dbReference type="Proteomes" id="UP000824214"/>
    </source>
</evidence>
<keyword evidence="3 6" id="KW-0812">Transmembrane</keyword>
<evidence type="ECO:0000256" key="2">
    <source>
        <dbReference type="ARBA" id="ARBA00009142"/>
    </source>
</evidence>
<feature type="transmembrane region" description="Helical" evidence="6">
    <location>
        <begin position="12"/>
        <end position="33"/>
    </location>
</feature>
<accession>A0A9D2RYE0</accession>
<protein>
    <recommendedName>
        <fullName evidence="6">Probable membrane transporter protein</fullName>
    </recommendedName>
</protein>
<dbReference type="InterPro" id="IPR002781">
    <property type="entry name" value="TM_pro_TauE-like"/>
</dbReference>
<evidence type="ECO:0000256" key="5">
    <source>
        <dbReference type="ARBA" id="ARBA00023136"/>
    </source>
</evidence>
<dbReference type="AlphaFoldDB" id="A0A9D2RYE0"/>
<dbReference type="Pfam" id="PF01925">
    <property type="entry name" value="TauE"/>
    <property type="match status" value="1"/>
</dbReference>
<dbReference type="EMBL" id="DWXZ01000018">
    <property type="protein sequence ID" value="HJB36666.1"/>
    <property type="molecule type" value="Genomic_DNA"/>
</dbReference>
<reference evidence="7" key="2">
    <citation type="submission" date="2021-04" db="EMBL/GenBank/DDBJ databases">
        <authorList>
            <person name="Gilroy R."/>
        </authorList>
    </citation>
    <scope>NUCLEOTIDE SEQUENCE</scope>
    <source>
        <strain evidence="7">ChiBcolR8-3208</strain>
    </source>
</reference>
<keyword evidence="5 6" id="KW-0472">Membrane</keyword>
<comment type="similarity">
    <text evidence="2 6">Belongs to the 4-toluene sulfonate uptake permease (TSUP) (TC 2.A.102) family.</text>
</comment>
<reference evidence="7" key="1">
    <citation type="journal article" date="2021" name="PeerJ">
        <title>Extensive microbial diversity within the chicken gut microbiome revealed by metagenomics and culture.</title>
        <authorList>
            <person name="Gilroy R."/>
            <person name="Ravi A."/>
            <person name="Getino M."/>
            <person name="Pursley I."/>
            <person name="Horton D.L."/>
            <person name="Alikhan N.F."/>
            <person name="Baker D."/>
            <person name="Gharbi K."/>
            <person name="Hall N."/>
            <person name="Watson M."/>
            <person name="Adriaenssens E.M."/>
            <person name="Foster-Nyarko E."/>
            <person name="Jarju S."/>
            <person name="Secka A."/>
            <person name="Antonio M."/>
            <person name="Oren A."/>
            <person name="Chaudhuri R.R."/>
            <person name="La Ragione R."/>
            <person name="Hildebrand F."/>
            <person name="Pallen M.J."/>
        </authorList>
    </citation>
    <scope>NUCLEOTIDE SEQUENCE</scope>
    <source>
        <strain evidence="7">ChiBcolR8-3208</strain>
    </source>
</reference>
<feature type="transmembrane region" description="Helical" evidence="6">
    <location>
        <begin position="45"/>
        <end position="65"/>
    </location>
</feature>
<feature type="transmembrane region" description="Helical" evidence="6">
    <location>
        <begin position="99"/>
        <end position="117"/>
    </location>
</feature>